<feature type="compositionally biased region" description="Polar residues" evidence="2">
    <location>
        <begin position="439"/>
        <end position="451"/>
    </location>
</feature>
<protein>
    <recommendedName>
        <fullName evidence="3">Zn(2)-C6 fungal-type domain-containing protein</fullName>
    </recommendedName>
</protein>
<proteinExistence type="predicted"/>
<dbReference type="Pfam" id="PF00172">
    <property type="entry name" value="Zn_clus"/>
    <property type="match status" value="1"/>
</dbReference>
<accession>A0A6G1FT36</accession>
<name>A0A6G1FT36_9PEZI</name>
<keyword evidence="1" id="KW-0539">Nucleus</keyword>
<dbReference type="SUPFAM" id="SSF57701">
    <property type="entry name" value="Zn2/Cys6 DNA-binding domain"/>
    <property type="match status" value="1"/>
</dbReference>
<dbReference type="GO" id="GO:0000981">
    <property type="term" value="F:DNA-binding transcription factor activity, RNA polymerase II-specific"/>
    <property type="evidence" value="ECO:0007669"/>
    <property type="project" value="InterPro"/>
</dbReference>
<reference evidence="6" key="3">
    <citation type="submission" date="2025-04" db="UniProtKB">
        <authorList>
            <consortium name="RefSeq"/>
        </authorList>
    </citation>
    <scope>IDENTIFICATION</scope>
    <source>
        <strain evidence="6">CBS 781.70</strain>
    </source>
</reference>
<dbReference type="SMART" id="SM00066">
    <property type="entry name" value="GAL4"/>
    <property type="match status" value="1"/>
</dbReference>
<dbReference type="RefSeq" id="XP_033530470.1">
    <property type="nucleotide sequence ID" value="XM_033674366.1"/>
</dbReference>
<dbReference type="GO" id="GO:0008270">
    <property type="term" value="F:zinc ion binding"/>
    <property type="evidence" value="ECO:0007669"/>
    <property type="project" value="InterPro"/>
</dbReference>
<dbReference type="EMBL" id="ML975178">
    <property type="protein sequence ID" value="KAF1808839.1"/>
    <property type="molecule type" value="Genomic_DNA"/>
</dbReference>
<gene>
    <name evidence="4 6" type="ORF">P152DRAFT_205292</name>
</gene>
<dbReference type="OrthoDB" id="4150019at2759"/>
<feature type="domain" description="Zn(2)-C6 fungal-type" evidence="3">
    <location>
        <begin position="133"/>
        <end position="167"/>
    </location>
</feature>
<dbReference type="InterPro" id="IPR036864">
    <property type="entry name" value="Zn2-C6_fun-type_DNA-bd_sf"/>
</dbReference>
<feature type="region of interest" description="Disordered" evidence="2">
    <location>
        <begin position="370"/>
        <end position="397"/>
    </location>
</feature>
<evidence type="ECO:0000313" key="5">
    <source>
        <dbReference type="Proteomes" id="UP000504638"/>
    </source>
</evidence>
<keyword evidence="5" id="KW-1185">Reference proteome</keyword>
<dbReference type="GeneID" id="54414936"/>
<evidence type="ECO:0000259" key="3">
    <source>
        <dbReference type="PROSITE" id="PS50048"/>
    </source>
</evidence>
<feature type="region of interest" description="Disordered" evidence="2">
    <location>
        <begin position="106"/>
        <end position="126"/>
    </location>
</feature>
<evidence type="ECO:0000256" key="1">
    <source>
        <dbReference type="ARBA" id="ARBA00023242"/>
    </source>
</evidence>
<reference evidence="6" key="2">
    <citation type="submission" date="2020-04" db="EMBL/GenBank/DDBJ databases">
        <authorList>
            <consortium name="NCBI Genome Project"/>
        </authorList>
    </citation>
    <scope>NUCLEOTIDE SEQUENCE</scope>
    <source>
        <strain evidence="6">CBS 781.70</strain>
    </source>
</reference>
<feature type="compositionally biased region" description="Polar residues" evidence="2">
    <location>
        <begin position="210"/>
        <end position="224"/>
    </location>
</feature>
<evidence type="ECO:0000313" key="6">
    <source>
        <dbReference type="RefSeq" id="XP_033530470.1"/>
    </source>
</evidence>
<dbReference type="PROSITE" id="PS50048">
    <property type="entry name" value="ZN2_CY6_FUNGAL_2"/>
    <property type="match status" value="1"/>
</dbReference>
<dbReference type="AlphaFoldDB" id="A0A6G1FT36"/>
<dbReference type="PROSITE" id="PS00463">
    <property type="entry name" value="ZN2_CY6_FUNGAL_1"/>
    <property type="match status" value="1"/>
</dbReference>
<dbReference type="CDD" id="cd00067">
    <property type="entry name" value="GAL4"/>
    <property type="match status" value="1"/>
</dbReference>
<dbReference type="InterPro" id="IPR001138">
    <property type="entry name" value="Zn2Cys6_DnaBD"/>
</dbReference>
<feature type="region of interest" description="Disordered" evidence="2">
    <location>
        <begin position="174"/>
        <end position="236"/>
    </location>
</feature>
<sequence length="477" mass="51103">MALLTQHSFPSTPSIEYISHYSNAAAFSFGPDVKSSCAPAALGHTELSIAEASSAIASSQARPSPTPTGRQADPALESGRKRRTSQCSLEHGLRHTLSAAQIRETAMAPDSEPTTPNTSKPRNKLGYQRTSVACGHCRRRKIRCVIAPTEKSGRCQTCIKLRKECHFYPVEQANSTETRPQSMIKSDSGLSGSSAPSPAMAGSQEDDQRGSNQSLQDSDTSSASGMGRPFPPNYPAEAGFSQSYGTIWNPLFNQPFINESNLPTQWNPPPPPIPSQLLAQPPIPKTPQEQMLHQHNPNFDLGAQGRSFSVGNADHFANFNPYASFPDSGYPQDMRSRQASLPSIPNPLAFDPQHPELARQQVIPAAATPTIPSQYTGAPPTHRRMPTSSATSGSTVPASAIPFTRPLTTNAPVSSSVASEQVGFVVQPLSHSQTWPTYVEQTQGHPPSQVSAPMLGSFAGPWYGEHGDSYGQGGPPQ</sequence>
<organism evidence="4">
    <name type="scientific">Eremomyces bilateralis CBS 781.70</name>
    <dbReference type="NCBI Taxonomy" id="1392243"/>
    <lineage>
        <taxon>Eukaryota</taxon>
        <taxon>Fungi</taxon>
        <taxon>Dikarya</taxon>
        <taxon>Ascomycota</taxon>
        <taxon>Pezizomycotina</taxon>
        <taxon>Dothideomycetes</taxon>
        <taxon>Dothideomycetes incertae sedis</taxon>
        <taxon>Eremomycetales</taxon>
        <taxon>Eremomycetaceae</taxon>
        <taxon>Eremomyces</taxon>
    </lineage>
</organism>
<feature type="compositionally biased region" description="Polar residues" evidence="2">
    <location>
        <begin position="386"/>
        <end position="397"/>
    </location>
</feature>
<dbReference type="Proteomes" id="UP000504638">
    <property type="component" value="Unplaced"/>
</dbReference>
<feature type="compositionally biased region" description="Polar residues" evidence="2">
    <location>
        <begin position="174"/>
        <end position="185"/>
    </location>
</feature>
<evidence type="ECO:0000256" key="2">
    <source>
        <dbReference type="SAM" id="MobiDB-lite"/>
    </source>
</evidence>
<feature type="region of interest" description="Disordered" evidence="2">
    <location>
        <begin position="53"/>
        <end position="94"/>
    </location>
</feature>
<dbReference type="Gene3D" id="4.10.240.10">
    <property type="entry name" value="Zn(2)-C6 fungal-type DNA-binding domain"/>
    <property type="match status" value="1"/>
</dbReference>
<evidence type="ECO:0000313" key="4">
    <source>
        <dbReference type="EMBL" id="KAF1808839.1"/>
    </source>
</evidence>
<feature type="region of interest" description="Disordered" evidence="2">
    <location>
        <begin position="439"/>
        <end position="477"/>
    </location>
</feature>
<reference evidence="4 6" key="1">
    <citation type="submission" date="2020-01" db="EMBL/GenBank/DDBJ databases">
        <authorList>
            <consortium name="DOE Joint Genome Institute"/>
            <person name="Haridas S."/>
            <person name="Albert R."/>
            <person name="Binder M."/>
            <person name="Bloem J."/>
            <person name="Labutti K."/>
            <person name="Salamov A."/>
            <person name="Andreopoulos B."/>
            <person name="Baker S.E."/>
            <person name="Barry K."/>
            <person name="Bills G."/>
            <person name="Bluhm B.H."/>
            <person name="Cannon C."/>
            <person name="Castanera R."/>
            <person name="Culley D.E."/>
            <person name="Daum C."/>
            <person name="Ezra D."/>
            <person name="Gonzalez J.B."/>
            <person name="Henrissat B."/>
            <person name="Kuo A."/>
            <person name="Liang C."/>
            <person name="Lipzen A."/>
            <person name="Lutzoni F."/>
            <person name="Magnuson J."/>
            <person name="Mondo S."/>
            <person name="Nolan M."/>
            <person name="Ohm R."/>
            <person name="Pangilinan J."/>
            <person name="Park H.-J."/>
            <person name="Ramirez L."/>
            <person name="Alfaro M."/>
            <person name="Sun H."/>
            <person name="Tritt A."/>
            <person name="Yoshinaga Y."/>
            <person name="Zwiers L.-H."/>
            <person name="Turgeon B.G."/>
            <person name="Goodwin S.B."/>
            <person name="Spatafora J.W."/>
            <person name="Crous P.W."/>
            <person name="Grigoriev I.V."/>
        </authorList>
    </citation>
    <scope>NUCLEOTIDE SEQUENCE</scope>
    <source>
        <strain evidence="4 6">CBS 781.70</strain>
    </source>
</reference>
<feature type="compositionally biased region" description="Low complexity" evidence="2">
    <location>
        <begin position="186"/>
        <end position="203"/>
    </location>
</feature>